<dbReference type="SUPFAM" id="SSF82708">
    <property type="entry name" value="R3H domain"/>
    <property type="match status" value="1"/>
</dbReference>
<dbReference type="EMBL" id="HBEQ01008338">
    <property type="protein sequence ID" value="CAD8519252.1"/>
    <property type="molecule type" value="Transcribed_RNA"/>
</dbReference>
<dbReference type="GO" id="GO:0003676">
    <property type="term" value="F:nucleic acid binding"/>
    <property type="evidence" value="ECO:0007669"/>
    <property type="project" value="InterPro"/>
</dbReference>
<reference evidence="2" key="1">
    <citation type="submission" date="2021-01" db="EMBL/GenBank/DDBJ databases">
        <authorList>
            <person name="Corre E."/>
            <person name="Pelletier E."/>
            <person name="Niang G."/>
            <person name="Scheremetjew M."/>
            <person name="Finn R."/>
            <person name="Kale V."/>
            <person name="Holt S."/>
            <person name="Cochrane G."/>
            <person name="Meng A."/>
            <person name="Brown T."/>
            <person name="Cohen L."/>
        </authorList>
    </citation>
    <scope>NUCLEOTIDE SEQUENCE</scope>
    <source>
        <strain evidence="2">CCMP1723</strain>
    </source>
</reference>
<evidence type="ECO:0008006" key="3">
    <source>
        <dbReference type="Google" id="ProtNLM"/>
    </source>
</evidence>
<feature type="compositionally biased region" description="Low complexity" evidence="1">
    <location>
        <begin position="566"/>
        <end position="575"/>
    </location>
</feature>
<organism evidence="2">
    <name type="scientific">Micromonas pusilla</name>
    <name type="common">Picoplanktonic green alga</name>
    <name type="synonym">Chromulina pusilla</name>
    <dbReference type="NCBI Taxonomy" id="38833"/>
    <lineage>
        <taxon>Eukaryota</taxon>
        <taxon>Viridiplantae</taxon>
        <taxon>Chlorophyta</taxon>
        <taxon>Mamiellophyceae</taxon>
        <taxon>Mamiellales</taxon>
        <taxon>Mamiellaceae</taxon>
        <taxon>Micromonas</taxon>
    </lineage>
</organism>
<feature type="compositionally biased region" description="Basic and acidic residues" evidence="1">
    <location>
        <begin position="596"/>
        <end position="620"/>
    </location>
</feature>
<dbReference type="Gene3D" id="3.30.1370.50">
    <property type="entry name" value="R3H-like domain"/>
    <property type="match status" value="1"/>
</dbReference>
<dbReference type="AlphaFoldDB" id="A0A7S0NKU4"/>
<accession>A0A7S0NKU4</accession>
<feature type="compositionally biased region" description="Acidic residues" evidence="1">
    <location>
        <begin position="517"/>
        <end position="527"/>
    </location>
</feature>
<protein>
    <recommendedName>
        <fullName evidence="3">R3H domain-containing protein</fullName>
    </recommendedName>
</protein>
<feature type="region of interest" description="Disordered" evidence="1">
    <location>
        <begin position="490"/>
        <end position="620"/>
    </location>
</feature>
<gene>
    <name evidence="2" type="ORF">MCOM1403_LOCUS6678</name>
</gene>
<feature type="compositionally biased region" description="Low complexity" evidence="1">
    <location>
        <begin position="506"/>
        <end position="516"/>
    </location>
</feature>
<sequence>MSWRARIEAFAAKEGGDGGDDAKLTLTQSLSSAERAAVHELARRLGLGSKSEGSDDDGTRVVTVFRRAPGSTGAAKRFGRAGGRGARRANGSSPSSTAAVDPSADEDEGDDEDDGVSAFDDSLVDLRDAPFDLYRALKIPRAENGRGYSGGTARARASYHREAVRCHPDTVPKGCGACHGCGGVLKPGRWWHRPKAIPVNVPEGDGEFGLLDEGEDDDFAIASVPSAREKDAGDSPPRSPAPRSPASTLGPASQHRLDMCPPCYASHKASHVSRKVTFGDDGDAARVENRGDCFVKIETLGDLGAERARYDAAAYGALRRRRRTLAARAAAANARALAAVSGRAVDGNGRGDKDGDKDGNDPDDNPDDDPDAPPDEAGVHDPADAAAHADYRYRGDEDCLDDDPGDDVDDPRNLSGVTRFAAACAKFQRVTVAYLVLRDPARCRVYDEHGYGALVKAEAYAEDDLFDADPWDVYDRFFAGEEEEDRQYLLLHGGGGGDDSDDDSDGASSDPDNGSGESDDDVDDAMVEEALVQARHERFDEGGAQSANIADAPPPRPPMSVLMAVGDKAAGARSSAGDDDALPGLEGGDIWAALAKRYEVDPVGEKRKRDDEGEERGDAE</sequence>
<feature type="region of interest" description="Disordered" evidence="1">
    <location>
        <begin position="226"/>
        <end position="253"/>
    </location>
</feature>
<feature type="compositionally biased region" description="Basic and acidic residues" evidence="1">
    <location>
        <begin position="349"/>
        <end position="360"/>
    </location>
</feature>
<feature type="compositionally biased region" description="Acidic residues" evidence="1">
    <location>
        <begin position="103"/>
        <end position="115"/>
    </location>
</feature>
<evidence type="ECO:0000313" key="2">
    <source>
        <dbReference type="EMBL" id="CAD8519252.1"/>
    </source>
</evidence>
<feature type="compositionally biased region" description="Acidic residues" evidence="1">
    <location>
        <begin position="361"/>
        <end position="374"/>
    </location>
</feature>
<name>A0A7S0NKU4_MICPS</name>
<feature type="region of interest" description="Disordered" evidence="1">
    <location>
        <begin position="72"/>
        <end position="121"/>
    </location>
</feature>
<feature type="region of interest" description="Disordered" evidence="1">
    <location>
        <begin position="343"/>
        <end position="381"/>
    </location>
</feature>
<dbReference type="InterPro" id="IPR036867">
    <property type="entry name" value="R3H_dom_sf"/>
</dbReference>
<evidence type="ECO:0000256" key="1">
    <source>
        <dbReference type="SAM" id="MobiDB-lite"/>
    </source>
</evidence>
<proteinExistence type="predicted"/>